<evidence type="ECO:0000313" key="1">
    <source>
        <dbReference type="EMBL" id="MES1922445.1"/>
    </source>
</evidence>
<protein>
    <submittedName>
        <fullName evidence="1">Uncharacterized protein</fullName>
    </submittedName>
</protein>
<organism evidence="1 2">
    <name type="scientific">Bonamia ostreae</name>
    <dbReference type="NCBI Taxonomy" id="126728"/>
    <lineage>
        <taxon>Eukaryota</taxon>
        <taxon>Sar</taxon>
        <taxon>Rhizaria</taxon>
        <taxon>Endomyxa</taxon>
        <taxon>Ascetosporea</taxon>
        <taxon>Haplosporida</taxon>
        <taxon>Bonamia</taxon>
    </lineage>
</organism>
<proteinExistence type="predicted"/>
<sequence>MLELPTDKDGRFILARAGFRMQKEEPSFLFAPFRTKNDDFDIGFEDLSNLTFMTIHSPQNFFERNGLTDLAENLKNEIFKSFQKWNFLWEFDLKIRRKIFVKQILI</sequence>
<dbReference type="Proteomes" id="UP001439008">
    <property type="component" value="Unassembled WGS sequence"/>
</dbReference>
<comment type="caution">
    <text evidence="1">The sequence shown here is derived from an EMBL/GenBank/DDBJ whole genome shotgun (WGS) entry which is preliminary data.</text>
</comment>
<accession>A0ABV2ARZ5</accession>
<dbReference type="EMBL" id="JBDODL010002827">
    <property type="protein sequence ID" value="MES1922445.1"/>
    <property type="molecule type" value="Genomic_DNA"/>
</dbReference>
<evidence type="ECO:0000313" key="2">
    <source>
        <dbReference type="Proteomes" id="UP001439008"/>
    </source>
</evidence>
<gene>
    <name evidence="1" type="ORF">MHBO_003960</name>
</gene>
<keyword evidence="2" id="KW-1185">Reference proteome</keyword>
<reference evidence="1 2" key="1">
    <citation type="journal article" date="2024" name="BMC Biol.">
        <title>Comparative genomics of Ascetosporea gives new insight into the evolutionary basis for animal parasitism in Rhizaria.</title>
        <authorList>
            <person name="Hiltunen Thoren M."/>
            <person name="Onut-Brannstrom I."/>
            <person name="Alfjorden A."/>
            <person name="Peckova H."/>
            <person name="Swords F."/>
            <person name="Hooper C."/>
            <person name="Holzer A.S."/>
            <person name="Bass D."/>
            <person name="Burki F."/>
        </authorList>
    </citation>
    <scope>NUCLEOTIDE SEQUENCE [LARGE SCALE GENOMIC DNA]</scope>
    <source>
        <strain evidence="1">20-A016</strain>
    </source>
</reference>
<name>A0ABV2ARZ5_9EUKA</name>